<name>A0A2V3UBA7_9HYPH</name>
<keyword evidence="17" id="KW-1185">Reference proteome</keyword>
<comment type="pathway">
    <text evidence="2 12">Amino-acid biosynthesis; L-lysine biosynthesis via DAP pathway; (S)-tetrahydrodipicolinate from L-aspartate: step 3/4.</text>
</comment>
<dbReference type="OrthoDB" id="9782828at2"/>
<dbReference type="SMART" id="SM01130">
    <property type="entry name" value="DHDPS"/>
    <property type="match status" value="1"/>
</dbReference>
<evidence type="ECO:0000256" key="5">
    <source>
        <dbReference type="ARBA" id="ARBA00022490"/>
    </source>
</evidence>
<keyword evidence="6 12" id="KW-0028">Amino-acid biosynthesis</keyword>
<dbReference type="RefSeq" id="WP_110374033.1">
    <property type="nucleotide sequence ID" value="NZ_CAKNFM010000006.1"/>
</dbReference>
<evidence type="ECO:0000256" key="13">
    <source>
        <dbReference type="PIRNR" id="PIRNR001365"/>
    </source>
</evidence>
<dbReference type="InterPro" id="IPR020624">
    <property type="entry name" value="Schiff_base-form_aldolases_CS"/>
</dbReference>
<feature type="site" description="Part of a proton relay during catalysis" evidence="12">
    <location>
        <position position="111"/>
    </location>
</feature>
<comment type="similarity">
    <text evidence="3 12 13">Belongs to the DapA family.</text>
</comment>
<evidence type="ECO:0000256" key="6">
    <source>
        <dbReference type="ARBA" id="ARBA00022605"/>
    </source>
</evidence>
<dbReference type="InterPro" id="IPR020625">
    <property type="entry name" value="Schiff_base-form_aldolases_AS"/>
</dbReference>
<evidence type="ECO:0000256" key="10">
    <source>
        <dbReference type="ARBA" id="ARBA00023270"/>
    </source>
</evidence>
<keyword evidence="8 12" id="KW-0457">Lysine biosynthesis</keyword>
<evidence type="ECO:0000256" key="15">
    <source>
        <dbReference type="PIRSR" id="PIRSR001365-2"/>
    </source>
</evidence>
<keyword evidence="10 12" id="KW-0704">Schiff base</keyword>
<evidence type="ECO:0000256" key="4">
    <source>
        <dbReference type="ARBA" id="ARBA00012086"/>
    </source>
</evidence>
<dbReference type="EC" id="4.3.3.7" evidence="4 12"/>
<dbReference type="CDD" id="cd00950">
    <property type="entry name" value="DHDPS"/>
    <property type="match status" value="1"/>
</dbReference>
<evidence type="ECO:0000256" key="2">
    <source>
        <dbReference type="ARBA" id="ARBA00005120"/>
    </source>
</evidence>
<feature type="active site" description="Proton donor/acceptor" evidence="12 14">
    <location>
        <position position="137"/>
    </location>
</feature>
<dbReference type="PROSITE" id="PS00665">
    <property type="entry name" value="DHDPS_1"/>
    <property type="match status" value="1"/>
</dbReference>
<keyword evidence="7 12" id="KW-0220">Diaminopimelate biosynthesis</keyword>
<dbReference type="InterPro" id="IPR002220">
    <property type="entry name" value="DapA-like"/>
</dbReference>
<keyword evidence="5 12" id="KW-0963">Cytoplasm</keyword>
<evidence type="ECO:0000256" key="11">
    <source>
        <dbReference type="ARBA" id="ARBA00047836"/>
    </source>
</evidence>
<dbReference type="PROSITE" id="PS00666">
    <property type="entry name" value="DHDPS_2"/>
    <property type="match status" value="1"/>
</dbReference>
<evidence type="ECO:0000256" key="14">
    <source>
        <dbReference type="PIRSR" id="PIRSR001365-1"/>
    </source>
</evidence>
<evidence type="ECO:0000313" key="17">
    <source>
        <dbReference type="Proteomes" id="UP000248021"/>
    </source>
</evidence>
<comment type="caution">
    <text evidence="16">The sequence shown here is derived from an EMBL/GenBank/DDBJ whole genome shotgun (WGS) entry which is preliminary data.</text>
</comment>
<evidence type="ECO:0000256" key="1">
    <source>
        <dbReference type="ARBA" id="ARBA00003294"/>
    </source>
</evidence>
<dbReference type="PRINTS" id="PR00146">
    <property type="entry name" value="DHPICSNTHASE"/>
</dbReference>
<evidence type="ECO:0000256" key="9">
    <source>
        <dbReference type="ARBA" id="ARBA00023239"/>
    </source>
</evidence>
<dbReference type="PANTHER" id="PTHR12128:SF66">
    <property type="entry name" value="4-HYDROXY-2-OXOGLUTARATE ALDOLASE, MITOCHONDRIAL"/>
    <property type="match status" value="1"/>
</dbReference>
<comment type="catalytic activity">
    <reaction evidence="11 12">
        <text>L-aspartate 4-semialdehyde + pyruvate = (2S,4S)-4-hydroxy-2,3,4,5-tetrahydrodipicolinate + H2O + H(+)</text>
        <dbReference type="Rhea" id="RHEA:34171"/>
        <dbReference type="ChEBI" id="CHEBI:15361"/>
        <dbReference type="ChEBI" id="CHEBI:15377"/>
        <dbReference type="ChEBI" id="CHEBI:15378"/>
        <dbReference type="ChEBI" id="CHEBI:67139"/>
        <dbReference type="ChEBI" id="CHEBI:537519"/>
        <dbReference type="EC" id="4.3.3.7"/>
    </reaction>
</comment>
<comment type="function">
    <text evidence="1 12">Catalyzes the condensation of (S)-aspartate-beta-semialdehyde [(S)-ASA] and pyruvate to 4-hydroxy-tetrahydrodipicolinate (HTPA).</text>
</comment>
<dbReference type="InterPro" id="IPR013785">
    <property type="entry name" value="Aldolase_TIM"/>
</dbReference>
<evidence type="ECO:0000256" key="12">
    <source>
        <dbReference type="HAMAP-Rule" id="MF_00418"/>
    </source>
</evidence>
<feature type="binding site" evidence="12 15">
    <location>
        <position position="49"/>
    </location>
    <ligand>
        <name>pyruvate</name>
        <dbReference type="ChEBI" id="CHEBI:15361"/>
    </ligand>
</feature>
<evidence type="ECO:0000256" key="7">
    <source>
        <dbReference type="ARBA" id="ARBA00022915"/>
    </source>
</evidence>
<dbReference type="GO" id="GO:0019877">
    <property type="term" value="P:diaminopimelate biosynthetic process"/>
    <property type="evidence" value="ECO:0007669"/>
    <property type="project" value="UniProtKB-UniRule"/>
</dbReference>
<comment type="subcellular location">
    <subcellularLocation>
        <location evidence="12">Cytoplasm</location>
    </subcellularLocation>
</comment>
<feature type="active site" description="Schiff-base intermediate with substrate" evidence="12 14">
    <location>
        <position position="165"/>
    </location>
</feature>
<gene>
    <name evidence="12" type="primary">dapA</name>
    <name evidence="16" type="ORF">C7450_103255</name>
</gene>
<evidence type="ECO:0000256" key="8">
    <source>
        <dbReference type="ARBA" id="ARBA00023154"/>
    </source>
</evidence>
<dbReference type="SUPFAM" id="SSF51569">
    <property type="entry name" value="Aldolase"/>
    <property type="match status" value="1"/>
</dbReference>
<evidence type="ECO:0000256" key="3">
    <source>
        <dbReference type="ARBA" id="ARBA00007592"/>
    </source>
</evidence>
<dbReference type="NCBIfam" id="TIGR00674">
    <property type="entry name" value="dapA"/>
    <property type="match status" value="1"/>
</dbReference>
<dbReference type="UniPathway" id="UPA00034">
    <property type="reaction ID" value="UER00017"/>
</dbReference>
<comment type="subunit">
    <text evidence="12">Homotetramer; dimer of dimers.</text>
</comment>
<protein>
    <recommendedName>
        <fullName evidence="4 12">4-hydroxy-tetrahydrodipicolinate synthase</fullName>
        <shortName evidence="12">HTPA synthase</shortName>
        <ecNumber evidence="4 12">4.3.3.7</ecNumber>
    </recommendedName>
</protein>
<feature type="site" description="Part of a proton relay during catalysis" evidence="12">
    <location>
        <position position="48"/>
    </location>
</feature>
<organism evidence="16 17">
    <name type="scientific">Chelatococcus asaccharovorans</name>
    <dbReference type="NCBI Taxonomy" id="28210"/>
    <lineage>
        <taxon>Bacteria</taxon>
        <taxon>Pseudomonadati</taxon>
        <taxon>Pseudomonadota</taxon>
        <taxon>Alphaproteobacteria</taxon>
        <taxon>Hyphomicrobiales</taxon>
        <taxon>Chelatococcaceae</taxon>
        <taxon>Chelatococcus</taxon>
    </lineage>
</organism>
<dbReference type="Pfam" id="PF00701">
    <property type="entry name" value="DHDPS"/>
    <property type="match status" value="1"/>
</dbReference>
<dbReference type="Proteomes" id="UP000248021">
    <property type="component" value="Unassembled WGS sequence"/>
</dbReference>
<proteinExistence type="inferred from homology"/>
<dbReference type="GO" id="GO:0005829">
    <property type="term" value="C:cytosol"/>
    <property type="evidence" value="ECO:0007669"/>
    <property type="project" value="TreeGrafter"/>
</dbReference>
<dbReference type="PANTHER" id="PTHR12128">
    <property type="entry name" value="DIHYDRODIPICOLINATE SYNTHASE"/>
    <property type="match status" value="1"/>
</dbReference>
<accession>A0A2V3UBA7</accession>
<dbReference type="GO" id="GO:0009089">
    <property type="term" value="P:lysine biosynthetic process via diaminopimelate"/>
    <property type="evidence" value="ECO:0007669"/>
    <property type="project" value="UniProtKB-UniRule"/>
</dbReference>
<comment type="caution">
    <text evidence="12">Was originally thought to be a dihydrodipicolinate synthase (DHDPS), catalyzing the condensation of (S)-aspartate-beta-semialdehyde [(S)-ASA] and pyruvate to dihydrodipicolinate (DHDP). However, it was shown in E.coli that the product of the enzymatic reaction is not dihydrodipicolinate but in fact (4S)-4-hydroxy-2,3,4,5-tetrahydro-(2S)-dipicolinic acid (HTPA), and that the consecutive dehydration reaction leading to DHDP is not spontaneous but catalyzed by DapB.</text>
</comment>
<feature type="binding site" evidence="12 15">
    <location>
        <position position="207"/>
    </location>
    <ligand>
        <name>pyruvate</name>
        <dbReference type="ChEBI" id="CHEBI:15361"/>
    </ligand>
</feature>
<dbReference type="GO" id="GO:0008840">
    <property type="term" value="F:4-hydroxy-tetrahydrodipicolinate synthase activity"/>
    <property type="evidence" value="ECO:0007669"/>
    <property type="project" value="UniProtKB-UniRule"/>
</dbReference>
<keyword evidence="9 12" id="KW-0456">Lyase</keyword>
<evidence type="ECO:0000313" key="16">
    <source>
        <dbReference type="EMBL" id="PXW61737.1"/>
    </source>
</evidence>
<dbReference type="HAMAP" id="MF_00418">
    <property type="entry name" value="DapA"/>
    <property type="match status" value="1"/>
</dbReference>
<dbReference type="AlphaFoldDB" id="A0A2V3UBA7"/>
<dbReference type="PIRSF" id="PIRSF001365">
    <property type="entry name" value="DHDPS"/>
    <property type="match status" value="1"/>
</dbReference>
<dbReference type="EMBL" id="QJJK01000003">
    <property type="protein sequence ID" value="PXW61737.1"/>
    <property type="molecule type" value="Genomic_DNA"/>
</dbReference>
<sequence>MTSRSPFKGSITALVTPFRDGALDEAAFRAHVDWQIENGTHGLVPVGTTGESPTLSHAEHKQVVEWCVAAAGGRVPVIAGAGSNNTAEAVDLARHAEEAGAQGVLVVTPYYNKPGQEGLYQHFKAINDAIGIPILIYNIPSRSVIDMSVDTMKRLFELPNIAGVKDATANVARVSLQRAAMGPQFNQLSGEDATALGFMAHGGDGCISVSANVAPKLCAEFQEACLRGDYAAALAIQDRLMPLHTALFIETNPSPAKAALALLGRMAPDTRLPMVPVSDATRHALHEALVHAGLING</sequence>
<dbReference type="Gene3D" id="3.20.20.70">
    <property type="entry name" value="Aldolase class I"/>
    <property type="match status" value="1"/>
</dbReference>
<reference evidence="16 17" key="1">
    <citation type="submission" date="2018-05" db="EMBL/GenBank/DDBJ databases">
        <title>Genomic Encyclopedia of Type Strains, Phase IV (KMG-IV): sequencing the most valuable type-strain genomes for metagenomic binning, comparative biology and taxonomic classification.</title>
        <authorList>
            <person name="Goeker M."/>
        </authorList>
    </citation>
    <scope>NUCLEOTIDE SEQUENCE [LARGE SCALE GENOMIC DNA]</scope>
    <source>
        <strain evidence="16 17">DSM 6462</strain>
    </source>
</reference>
<dbReference type="InterPro" id="IPR005263">
    <property type="entry name" value="DapA"/>
</dbReference>